<keyword evidence="3" id="KW-1185">Reference proteome</keyword>
<name>B0DEZ9_LACBS</name>
<dbReference type="EMBL" id="DS547107">
    <property type="protein sequence ID" value="EDR06761.1"/>
    <property type="molecule type" value="Genomic_DNA"/>
</dbReference>
<dbReference type="GeneID" id="6078281"/>
<sequence length="240" mass="27244">MTQPQLPWNIPSLNRIPPKGIHGPEAEMCFLRRTIFSDLSMSLCKILQCKDDMAVTNGHDPCFCEEDSTHRSFMEPQKPTQKEDLDILQQSQEGTINIKLPPHRQKHSSLTTKVGNVLRTYMCRTLFGNLTSQMRKVKQYQDESGAMGCVLFMKIERQIEKDSWMYGQSTRAGSSAVQEGDKIPSADFKVGGKKMRKFTHKILPYNVWCILIGRVEGEYKPSESHSPVTESQYSISAPSP</sequence>
<evidence type="ECO:0000313" key="3">
    <source>
        <dbReference type="Proteomes" id="UP000001194"/>
    </source>
</evidence>
<dbReference type="Proteomes" id="UP000001194">
    <property type="component" value="Unassembled WGS sequence"/>
</dbReference>
<dbReference type="RefSeq" id="XP_001882608.1">
    <property type="nucleotide sequence ID" value="XM_001882573.1"/>
</dbReference>
<dbReference type="HOGENOM" id="CLU_1156566_0_0_1"/>
<gene>
    <name evidence="2" type="ORF">LACBIDRAFT_328488</name>
</gene>
<dbReference type="KEGG" id="lbc:LACBIDRAFT_328488"/>
<evidence type="ECO:0000313" key="2">
    <source>
        <dbReference type="EMBL" id="EDR06761.1"/>
    </source>
</evidence>
<organism evidence="3">
    <name type="scientific">Laccaria bicolor (strain S238N-H82 / ATCC MYA-4686)</name>
    <name type="common">Bicoloured deceiver</name>
    <name type="synonym">Laccaria laccata var. bicolor</name>
    <dbReference type="NCBI Taxonomy" id="486041"/>
    <lineage>
        <taxon>Eukaryota</taxon>
        <taxon>Fungi</taxon>
        <taxon>Dikarya</taxon>
        <taxon>Basidiomycota</taxon>
        <taxon>Agaricomycotina</taxon>
        <taxon>Agaricomycetes</taxon>
        <taxon>Agaricomycetidae</taxon>
        <taxon>Agaricales</taxon>
        <taxon>Agaricineae</taxon>
        <taxon>Hydnangiaceae</taxon>
        <taxon>Laccaria</taxon>
    </lineage>
</organism>
<dbReference type="AlphaFoldDB" id="B0DEZ9"/>
<protein>
    <submittedName>
        <fullName evidence="2">Predicted protein</fullName>
    </submittedName>
</protein>
<accession>B0DEZ9</accession>
<feature type="compositionally biased region" description="Polar residues" evidence="1">
    <location>
        <begin position="224"/>
        <end position="240"/>
    </location>
</feature>
<dbReference type="OrthoDB" id="3269050at2759"/>
<evidence type="ECO:0000256" key="1">
    <source>
        <dbReference type="SAM" id="MobiDB-lite"/>
    </source>
</evidence>
<feature type="region of interest" description="Disordered" evidence="1">
    <location>
        <begin position="220"/>
        <end position="240"/>
    </location>
</feature>
<dbReference type="InParanoid" id="B0DEZ9"/>
<reference evidence="2 3" key="1">
    <citation type="journal article" date="2008" name="Nature">
        <title>The genome of Laccaria bicolor provides insights into mycorrhizal symbiosis.</title>
        <authorList>
            <person name="Martin F."/>
            <person name="Aerts A."/>
            <person name="Ahren D."/>
            <person name="Brun A."/>
            <person name="Danchin E.G.J."/>
            <person name="Duchaussoy F."/>
            <person name="Gibon J."/>
            <person name="Kohler A."/>
            <person name="Lindquist E."/>
            <person name="Pereda V."/>
            <person name="Salamov A."/>
            <person name="Shapiro H.J."/>
            <person name="Wuyts J."/>
            <person name="Blaudez D."/>
            <person name="Buee M."/>
            <person name="Brokstein P."/>
            <person name="Canbaeck B."/>
            <person name="Cohen D."/>
            <person name="Courty P.E."/>
            <person name="Coutinho P.M."/>
            <person name="Delaruelle C."/>
            <person name="Detter J.C."/>
            <person name="Deveau A."/>
            <person name="DiFazio S."/>
            <person name="Duplessis S."/>
            <person name="Fraissinet-Tachet L."/>
            <person name="Lucic E."/>
            <person name="Frey-Klett P."/>
            <person name="Fourrey C."/>
            <person name="Feussner I."/>
            <person name="Gay G."/>
            <person name="Grimwood J."/>
            <person name="Hoegger P.J."/>
            <person name="Jain P."/>
            <person name="Kilaru S."/>
            <person name="Labbe J."/>
            <person name="Lin Y.C."/>
            <person name="Legue V."/>
            <person name="Le Tacon F."/>
            <person name="Marmeisse R."/>
            <person name="Melayah D."/>
            <person name="Montanini B."/>
            <person name="Muratet M."/>
            <person name="Nehls U."/>
            <person name="Niculita-Hirzel H."/>
            <person name="Oudot-Le Secq M.P."/>
            <person name="Peter M."/>
            <person name="Quesneville H."/>
            <person name="Rajashekar B."/>
            <person name="Reich M."/>
            <person name="Rouhier N."/>
            <person name="Schmutz J."/>
            <person name="Yin T."/>
            <person name="Chalot M."/>
            <person name="Henrissat B."/>
            <person name="Kuees U."/>
            <person name="Lucas S."/>
            <person name="Van de Peer Y."/>
            <person name="Podila G.K."/>
            <person name="Polle A."/>
            <person name="Pukkila P.J."/>
            <person name="Richardson P.M."/>
            <person name="Rouze P."/>
            <person name="Sanders I.R."/>
            <person name="Stajich J.E."/>
            <person name="Tunlid A."/>
            <person name="Tuskan G."/>
            <person name="Grigoriev I.V."/>
        </authorList>
    </citation>
    <scope>NUCLEOTIDE SEQUENCE [LARGE SCALE GENOMIC DNA]</scope>
    <source>
        <strain evidence="3">S238N-H82 / ATCC MYA-4686</strain>
    </source>
</reference>
<proteinExistence type="predicted"/>